<dbReference type="Ensembl" id="ENSTGUT00000038029.1">
    <property type="protein sequence ID" value="ENSTGUP00000036464.1"/>
    <property type="gene ID" value="ENSTGUG00000005987.2"/>
</dbReference>
<dbReference type="InterPro" id="IPR002048">
    <property type="entry name" value="EF_hand_dom"/>
</dbReference>
<dbReference type="GeneTree" id="ENSGT00950000183108"/>
<feature type="domain" description="EF-hand" evidence="3">
    <location>
        <begin position="126"/>
        <end position="161"/>
    </location>
</feature>
<dbReference type="GO" id="GO:0005829">
    <property type="term" value="C:cytosol"/>
    <property type="evidence" value="ECO:0007669"/>
    <property type="project" value="TreeGrafter"/>
</dbReference>
<dbReference type="GO" id="GO:0043195">
    <property type="term" value="C:terminal bouton"/>
    <property type="evidence" value="ECO:0007669"/>
    <property type="project" value="TreeGrafter"/>
</dbReference>
<dbReference type="PANTHER" id="PTHR19972">
    <property type="entry name" value="CALBINDIN"/>
    <property type="match status" value="1"/>
</dbReference>
<keyword evidence="1" id="KW-0479">Metal-binding</keyword>
<dbReference type="PROSITE" id="PS00018">
    <property type="entry name" value="EF_HAND_1"/>
    <property type="match status" value="2"/>
</dbReference>
<dbReference type="SUPFAM" id="SSF47473">
    <property type="entry name" value="EF-hand"/>
    <property type="match status" value="1"/>
</dbReference>
<keyword evidence="2" id="KW-0106">Calcium</keyword>
<dbReference type="AlphaFoldDB" id="A0A674HKX9"/>
<dbReference type="FunFam" id="1.10.238.10:FF:000116">
    <property type="entry name" value="calretinin isoform X2"/>
    <property type="match status" value="1"/>
</dbReference>
<dbReference type="Gene3D" id="1.10.238.10">
    <property type="entry name" value="EF-hand"/>
    <property type="match status" value="1"/>
</dbReference>
<dbReference type="InterPro" id="IPR018247">
    <property type="entry name" value="EF_Hand_1_Ca_BS"/>
</dbReference>
<accession>A0A674HKX9</accession>
<reference evidence="4 5" key="1">
    <citation type="journal article" date="2010" name="Nature">
        <title>The genome of a songbird.</title>
        <authorList>
            <person name="Warren W.C."/>
            <person name="Clayton D.F."/>
            <person name="Ellegren H."/>
            <person name="Arnold A.P."/>
            <person name="Hillier L.W."/>
            <person name="Kunstner A."/>
            <person name="Searle S."/>
            <person name="White S."/>
            <person name="Vilella A.J."/>
            <person name="Fairley S."/>
            <person name="Heger A."/>
            <person name="Kong L."/>
            <person name="Ponting C.P."/>
            <person name="Jarvis E.D."/>
            <person name="Mello C.V."/>
            <person name="Minx P."/>
            <person name="Lovell P."/>
            <person name="Velho T.A."/>
            <person name="Ferris M."/>
            <person name="Balakrishnan C.N."/>
            <person name="Sinha S."/>
            <person name="Blatti C."/>
            <person name="London S.E."/>
            <person name="Li Y."/>
            <person name="Lin Y.C."/>
            <person name="George J."/>
            <person name="Sweedler J."/>
            <person name="Southey B."/>
            <person name="Gunaratne P."/>
            <person name="Watson M."/>
            <person name="Nam K."/>
            <person name="Backstrom N."/>
            <person name="Smeds L."/>
            <person name="Nabholz B."/>
            <person name="Itoh Y."/>
            <person name="Whitney O."/>
            <person name="Pfenning A.R."/>
            <person name="Howard J."/>
            <person name="Volker M."/>
            <person name="Skinner B.M."/>
            <person name="Griffin D.K."/>
            <person name="Ye L."/>
            <person name="McLaren W.M."/>
            <person name="Flicek P."/>
            <person name="Quesada V."/>
            <person name="Velasco G."/>
            <person name="Lopez-Otin C."/>
            <person name="Puente X.S."/>
            <person name="Olender T."/>
            <person name="Lancet D."/>
            <person name="Smit A.F."/>
            <person name="Hubley R."/>
            <person name="Konkel M.K."/>
            <person name="Walker J.A."/>
            <person name="Batzer M.A."/>
            <person name="Gu W."/>
            <person name="Pollock D.D."/>
            <person name="Chen L."/>
            <person name="Cheng Z."/>
            <person name="Eichler E.E."/>
            <person name="Stapley J."/>
            <person name="Slate J."/>
            <person name="Ekblom R."/>
            <person name="Birkhead T."/>
            <person name="Burke T."/>
            <person name="Burt D."/>
            <person name="Scharff C."/>
            <person name="Adam I."/>
            <person name="Richard H."/>
            <person name="Sultan M."/>
            <person name="Soldatov A."/>
            <person name="Lehrach H."/>
            <person name="Edwards S.V."/>
            <person name="Yang S.P."/>
            <person name="Li X."/>
            <person name="Graves T."/>
            <person name="Fulton L."/>
            <person name="Nelson J."/>
            <person name="Chinwalla A."/>
            <person name="Hou S."/>
            <person name="Mardis E.R."/>
            <person name="Wilson R.K."/>
        </authorList>
    </citation>
    <scope>NUCLEOTIDE SEQUENCE [LARGE SCALE GENOMIC DNA]</scope>
</reference>
<dbReference type="InterPro" id="IPR051001">
    <property type="entry name" value="Calbindin_Ca-bind"/>
</dbReference>
<dbReference type="GO" id="GO:0005509">
    <property type="term" value="F:calcium ion binding"/>
    <property type="evidence" value="ECO:0007669"/>
    <property type="project" value="InterPro"/>
</dbReference>
<organism evidence="4 5">
    <name type="scientific">Taeniopygia guttata</name>
    <name type="common">Zebra finch</name>
    <name type="synonym">Poephila guttata</name>
    <dbReference type="NCBI Taxonomy" id="59729"/>
    <lineage>
        <taxon>Eukaryota</taxon>
        <taxon>Metazoa</taxon>
        <taxon>Chordata</taxon>
        <taxon>Craniata</taxon>
        <taxon>Vertebrata</taxon>
        <taxon>Euteleostomi</taxon>
        <taxon>Archelosauria</taxon>
        <taxon>Archosauria</taxon>
        <taxon>Dinosauria</taxon>
        <taxon>Saurischia</taxon>
        <taxon>Theropoda</taxon>
        <taxon>Coelurosauria</taxon>
        <taxon>Aves</taxon>
        <taxon>Neognathae</taxon>
        <taxon>Neoaves</taxon>
        <taxon>Telluraves</taxon>
        <taxon>Australaves</taxon>
        <taxon>Passeriformes</taxon>
        <taxon>Passeroidea</taxon>
        <taxon>Estrildidae</taxon>
        <taxon>Estrildinae</taxon>
        <taxon>Taeniopygia</taxon>
    </lineage>
</organism>
<evidence type="ECO:0000256" key="2">
    <source>
        <dbReference type="ARBA" id="ARBA00022837"/>
    </source>
</evidence>
<dbReference type="SMART" id="SM00054">
    <property type="entry name" value="EFh"/>
    <property type="match status" value="2"/>
</dbReference>
<proteinExistence type="predicted"/>
<dbReference type="PROSITE" id="PS50222">
    <property type="entry name" value="EF_HAND_2"/>
    <property type="match status" value="2"/>
</dbReference>
<dbReference type="PANTHER" id="PTHR19972:SF10">
    <property type="entry name" value="CALBINDIN-32"/>
    <property type="match status" value="1"/>
</dbReference>
<dbReference type="Proteomes" id="UP000007754">
    <property type="component" value="Chromosome 11"/>
</dbReference>
<dbReference type="InterPro" id="IPR011992">
    <property type="entry name" value="EF-hand-dom_pair"/>
</dbReference>
<reference evidence="4" key="3">
    <citation type="submission" date="2025-09" db="UniProtKB">
        <authorList>
            <consortium name="Ensembl"/>
        </authorList>
    </citation>
    <scope>IDENTIFICATION</scope>
</reference>
<evidence type="ECO:0000313" key="5">
    <source>
        <dbReference type="Proteomes" id="UP000007754"/>
    </source>
</evidence>
<dbReference type="GO" id="GO:0030425">
    <property type="term" value="C:dendrite"/>
    <property type="evidence" value="ECO:0007669"/>
    <property type="project" value="TreeGrafter"/>
</dbReference>
<dbReference type="GO" id="GO:1900271">
    <property type="term" value="P:regulation of long-term synaptic potentiation"/>
    <property type="evidence" value="ECO:0007669"/>
    <property type="project" value="TreeGrafter"/>
</dbReference>
<evidence type="ECO:0000313" key="4">
    <source>
        <dbReference type="Ensembl" id="ENSTGUP00000036464.1"/>
    </source>
</evidence>
<protein>
    <submittedName>
        <fullName evidence="4">Calbindin 2</fullName>
    </submittedName>
</protein>
<keyword evidence="5" id="KW-1185">Reference proteome</keyword>
<dbReference type="GO" id="GO:0005634">
    <property type="term" value="C:nucleus"/>
    <property type="evidence" value="ECO:0007669"/>
    <property type="project" value="TreeGrafter"/>
</dbReference>
<gene>
    <name evidence="4" type="primary">CALB2</name>
</gene>
<dbReference type="InParanoid" id="A0A674HKX9"/>
<name>A0A674HKX9_TAEGU</name>
<dbReference type="GO" id="GO:0099509">
    <property type="term" value="P:regulation of presynaptic cytosolic calcium ion concentration"/>
    <property type="evidence" value="ECO:0007669"/>
    <property type="project" value="TreeGrafter"/>
</dbReference>
<evidence type="ECO:0000259" key="3">
    <source>
        <dbReference type="PROSITE" id="PS50222"/>
    </source>
</evidence>
<sequence length="349" mass="38424">MAGPQQAPHLHLAELTASQFLDIWRHFDADGNGYIEGKELENFFQELESARKGAGVVRASSGFAPSFPCSIVPKDSCMLMSAPSPLGTHEWDWDSSGKKVGEDQHREWGKCSHSLSPCWQDSKKDNLGDKMKEFMHKYDKNADGKIEMAEVSSAGPDKPQAVHVPPSCLCFPLHLSTMPVFPTAGSDPAHGGEFSAVFSPACGLQFRVHGGEWDRLHWGIPREFNPAPPRENNWELELTKLPLVSPKLLALALGVNTGRQCWFREEQECGEFSQFSALLGYFSGQSGASSQPPDKDLGIFCKLPLMVAPKCPRDVPKPTLFRGVPQPCCVLAWSEPTQVGEKFQMGNKA</sequence>
<reference evidence="4" key="2">
    <citation type="submission" date="2025-08" db="UniProtKB">
        <authorList>
            <consortium name="Ensembl"/>
        </authorList>
    </citation>
    <scope>IDENTIFICATION</scope>
</reference>
<feature type="domain" description="EF-hand" evidence="3">
    <location>
        <begin position="15"/>
        <end position="50"/>
    </location>
</feature>
<evidence type="ECO:0000256" key="1">
    <source>
        <dbReference type="ARBA" id="ARBA00022723"/>
    </source>
</evidence>